<dbReference type="KEGG" id="naf:GQ61_07815"/>
<accession>A0A1W6N5Q9</accession>
<dbReference type="OrthoDB" id="120841at2"/>
<dbReference type="Proteomes" id="UP000237351">
    <property type="component" value="Chromosome"/>
</dbReference>
<dbReference type="RefSeq" id="WP_085784750.1">
    <property type="nucleotide sequence ID" value="NZ_CP008743.1"/>
</dbReference>
<dbReference type="EMBL" id="CP008743">
    <property type="protein sequence ID" value="ARN85204.1"/>
    <property type="molecule type" value="Genomic_DNA"/>
</dbReference>
<name>A0A1W6N5Q9_9PROT</name>
<gene>
    <name evidence="1" type="ORF">GQ61_07815</name>
</gene>
<keyword evidence="2" id="KW-1185">Reference proteome</keyword>
<dbReference type="AlphaFoldDB" id="A0A1W6N5Q9"/>
<reference evidence="1 2" key="1">
    <citation type="submission" date="2014-06" db="EMBL/GenBank/DDBJ databases">
        <title>The genome of the endonuclear symbiont Nucleicultrix amoebiphila.</title>
        <authorList>
            <person name="Schulz F."/>
            <person name="Horn M."/>
        </authorList>
    </citation>
    <scope>NUCLEOTIDE SEQUENCE [LARGE SCALE GENOMIC DNA]</scope>
    <source>
        <strain evidence="1 2">FS5</strain>
    </source>
</reference>
<organism evidence="1 2">
    <name type="scientific">Candidatus Nucleicultrix amoebiphila FS5</name>
    <dbReference type="NCBI Taxonomy" id="1414854"/>
    <lineage>
        <taxon>Bacteria</taxon>
        <taxon>Pseudomonadati</taxon>
        <taxon>Pseudomonadota</taxon>
        <taxon>Alphaproteobacteria</taxon>
        <taxon>Holosporales</taxon>
        <taxon>Candidatus Nucleicultricaceae</taxon>
        <taxon>Candidatus Nucleicultrix</taxon>
    </lineage>
</organism>
<evidence type="ECO:0000313" key="2">
    <source>
        <dbReference type="Proteomes" id="UP000237351"/>
    </source>
</evidence>
<proteinExistence type="predicted"/>
<sequence length="244" mass="28500">MNTLGMHRFFLFLAIIFLFITPTYAKVILWTWNRVDDLSFVEPHIAKIAALAATFKITPQYFKIEPRLNRFVTPQEGYKTAVFRLEIDQKVSVNNKMIQTIIENIHGMSKDAEEIQIDFDATVSQRKLYKEILEHLNVKTSDQKVSMTALASWCVHDNWIDELPISHAVPMLYNMGRDGELIKRAFSQFEGWRALKCRGHIGISLSELSNIPHKINLNDYEVHIFNSRPWTLQDYETIKKRMLL</sequence>
<dbReference type="STRING" id="1414854.GQ61_07815"/>
<evidence type="ECO:0000313" key="1">
    <source>
        <dbReference type="EMBL" id="ARN85204.1"/>
    </source>
</evidence>
<protein>
    <submittedName>
        <fullName evidence="1">Uncharacterized protein</fullName>
    </submittedName>
</protein>